<accession>A0A016TG97</accession>
<sequence>MASLEDQKTVVAMHKRGSSVSEISKTLKLHREQVDRDINRFGETEGIENRPRGSPDRTARTLPFITPSKVNCAEILKKAAVKVEKTLFLQSVTVWGGISGLGKTKLVFVQQEVEIGAELHLKQILEDWAPAHGKKKALECCGTDLP</sequence>
<comment type="subcellular location">
    <subcellularLocation>
        <location evidence="1">Nucleus</location>
    </subcellularLocation>
</comment>
<dbReference type="Gene3D" id="1.10.10.10">
    <property type="entry name" value="Winged helix-like DNA-binding domain superfamily/Winged helix DNA-binding domain"/>
    <property type="match status" value="1"/>
</dbReference>
<organism evidence="3 4">
    <name type="scientific">Ancylostoma ceylanicum</name>
    <dbReference type="NCBI Taxonomy" id="53326"/>
    <lineage>
        <taxon>Eukaryota</taxon>
        <taxon>Metazoa</taxon>
        <taxon>Ecdysozoa</taxon>
        <taxon>Nematoda</taxon>
        <taxon>Chromadorea</taxon>
        <taxon>Rhabditida</taxon>
        <taxon>Rhabditina</taxon>
        <taxon>Rhabditomorpha</taxon>
        <taxon>Strongyloidea</taxon>
        <taxon>Ancylostomatidae</taxon>
        <taxon>Ancylostomatinae</taxon>
        <taxon>Ancylostoma</taxon>
    </lineage>
</organism>
<comment type="caution">
    <text evidence="3">The sequence shown here is derived from an EMBL/GenBank/DDBJ whole genome shotgun (WGS) entry which is preliminary data.</text>
</comment>
<evidence type="ECO:0000256" key="1">
    <source>
        <dbReference type="ARBA" id="ARBA00004123"/>
    </source>
</evidence>
<dbReference type="EMBL" id="JARK01001441">
    <property type="protein sequence ID" value="EYC01707.1"/>
    <property type="molecule type" value="Genomic_DNA"/>
</dbReference>
<evidence type="ECO:0000313" key="3">
    <source>
        <dbReference type="EMBL" id="EYC01707.1"/>
    </source>
</evidence>
<feature type="compositionally biased region" description="Basic and acidic residues" evidence="2">
    <location>
        <begin position="40"/>
        <end position="59"/>
    </location>
</feature>
<proteinExistence type="predicted"/>
<protein>
    <recommendedName>
        <fullName evidence="5">Transposase IS30-like HTH domain-containing protein</fullName>
    </recommendedName>
</protein>
<dbReference type="GO" id="GO:0005634">
    <property type="term" value="C:nucleus"/>
    <property type="evidence" value="ECO:0007669"/>
    <property type="project" value="UniProtKB-SubCell"/>
</dbReference>
<reference evidence="4" key="1">
    <citation type="journal article" date="2015" name="Nat. Genet.">
        <title>The genome and transcriptome of the zoonotic hookworm Ancylostoma ceylanicum identify infection-specific gene families.</title>
        <authorList>
            <person name="Schwarz E.M."/>
            <person name="Hu Y."/>
            <person name="Antoshechkin I."/>
            <person name="Miller M.M."/>
            <person name="Sternberg P.W."/>
            <person name="Aroian R.V."/>
        </authorList>
    </citation>
    <scope>NUCLEOTIDE SEQUENCE</scope>
    <source>
        <strain evidence="4">HY135</strain>
    </source>
</reference>
<dbReference type="Proteomes" id="UP000024635">
    <property type="component" value="Unassembled WGS sequence"/>
</dbReference>
<evidence type="ECO:0000256" key="2">
    <source>
        <dbReference type="SAM" id="MobiDB-lite"/>
    </source>
</evidence>
<evidence type="ECO:0008006" key="5">
    <source>
        <dbReference type="Google" id="ProtNLM"/>
    </source>
</evidence>
<dbReference type="AlphaFoldDB" id="A0A016TG97"/>
<dbReference type="InterPro" id="IPR036388">
    <property type="entry name" value="WH-like_DNA-bd_sf"/>
</dbReference>
<name>A0A016TG97_9BILA</name>
<dbReference type="InterPro" id="IPR009057">
    <property type="entry name" value="Homeodomain-like_sf"/>
</dbReference>
<keyword evidence="4" id="KW-1185">Reference proteome</keyword>
<dbReference type="SUPFAM" id="SSF46689">
    <property type="entry name" value="Homeodomain-like"/>
    <property type="match status" value="1"/>
</dbReference>
<feature type="region of interest" description="Disordered" evidence="2">
    <location>
        <begin position="40"/>
        <end position="61"/>
    </location>
</feature>
<evidence type="ECO:0000313" key="4">
    <source>
        <dbReference type="Proteomes" id="UP000024635"/>
    </source>
</evidence>
<dbReference type="STRING" id="53326.A0A016TG97"/>
<gene>
    <name evidence="3" type="primary">Acey_s0105.g3696</name>
    <name evidence="3" type="ORF">Y032_0105g3696</name>
</gene>